<evidence type="ECO:0000256" key="1">
    <source>
        <dbReference type="ARBA" id="ARBA00022729"/>
    </source>
</evidence>
<sequence>MKFLAKTLLLAAAALAVPALANFGPGERVIVLNSGDGTVSIVDPIAMKEVNRIPVGKEPHHLMATPDGKELIVANAASNDLVYLDPKTGEIIRRVERISDPYQIGFSPDKKWFVAASNRLDRIDIYSNPLKLVKRIEMPKVPSHIAFDAGSTLAFVTLQESNELVAIDLATQAVKWKITVGKQPAGIWMTPDDKHLLVGNTGDKHVEVIDWRTAKVVKKLETGEGAHNFLAMGDGRHVLVSNRVSNTVTIIDQQALEVKESFKVPGGPDCMELTRDGKQLWVTSRWIRQVTVVDMGTKKVVGRIPVGKSPHGIYFASHAPRQ</sequence>
<feature type="signal peptide" evidence="2">
    <location>
        <begin position="1"/>
        <end position="21"/>
    </location>
</feature>
<dbReference type="InterPro" id="IPR015943">
    <property type="entry name" value="WD40/YVTN_repeat-like_dom_sf"/>
</dbReference>
<dbReference type="EMBL" id="CP053069">
    <property type="protein sequence ID" value="QJR10079.1"/>
    <property type="molecule type" value="Genomic_DNA"/>
</dbReference>
<evidence type="ECO:0000256" key="2">
    <source>
        <dbReference type="SAM" id="SignalP"/>
    </source>
</evidence>
<dbReference type="Proteomes" id="UP000501534">
    <property type="component" value="Chromosome"/>
</dbReference>
<protein>
    <recommendedName>
        <fullName evidence="3">YNCE-like beta-propeller domain-containing protein</fullName>
    </recommendedName>
</protein>
<dbReference type="InterPro" id="IPR011964">
    <property type="entry name" value="YVTN_b-propeller_repeat"/>
</dbReference>
<dbReference type="PANTHER" id="PTHR47197">
    <property type="entry name" value="PROTEIN NIRF"/>
    <property type="match status" value="1"/>
</dbReference>
<accession>A0A6M4GRY8</accession>
<proteinExistence type="predicted"/>
<feature type="domain" description="YNCE-like beta-propeller" evidence="3">
    <location>
        <begin position="13"/>
        <end position="321"/>
    </location>
</feature>
<evidence type="ECO:0000259" key="3">
    <source>
        <dbReference type="Pfam" id="PF21783"/>
    </source>
</evidence>
<evidence type="ECO:0000313" key="4">
    <source>
        <dbReference type="EMBL" id="QJR10079.1"/>
    </source>
</evidence>
<dbReference type="Pfam" id="PF21783">
    <property type="entry name" value="YNCE"/>
    <property type="match status" value="1"/>
</dbReference>
<gene>
    <name evidence="4" type="ORF">DSM104443_01130</name>
</gene>
<keyword evidence="5" id="KW-1185">Reference proteome</keyword>
<feature type="chain" id="PRO_5026904336" description="YNCE-like beta-propeller domain-containing protein" evidence="2">
    <location>
        <begin position="22"/>
        <end position="322"/>
    </location>
</feature>
<keyword evidence="1 2" id="KW-0732">Signal</keyword>
<dbReference type="KEGG" id="uru:DSM104443_01130"/>
<dbReference type="NCBIfam" id="TIGR02276">
    <property type="entry name" value="beta_rpt_yvtn"/>
    <property type="match status" value="1"/>
</dbReference>
<organism evidence="4 5">
    <name type="scientific">Usitatibacter rugosus</name>
    <dbReference type="NCBI Taxonomy" id="2732067"/>
    <lineage>
        <taxon>Bacteria</taxon>
        <taxon>Pseudomonadati</taxon>
        <taxon>Pseudomonadota</taxon>
        <taxon>Betaproteobacteria</taxon>
        <taxon>Nitrosomonadales</taxon>
        <taxon>Usitatibacteraceae</taxon>
        <taxon>Usitatibacter</taxon>
    </lineage>
</organism>
<dbReference type="AlphaFoldDB" id="A0A6M4GRY8"/>
<name>A0A6M4GRY8_9PROT</name>
<reference evidence="4 5" key="1">
    <citation type="submission" date="2020-04" db="EMBL/GenBank/DDBJ databases">
        <title>Usitatibacter rugosus gen. nov., sp. nov. and Usitatibacter palustris sp. nov., novel members of Usitatibacteraceae fam. nov. within the order Nitrosomonadales isolated from soil.</title>
        <authorList>
            <person name="Huber K.J."/>
            <person name="Neumann-Schaal M."/>
            <person name="Geppert A."/>
            <person name="Luckner M."/>
            <person name="Wanner G."/>
            <person name="Overmann J."/>
        </authorList>
    </citation>
    <scope>NUCLEOTIDE SEQUENCE [LARGE SCALE GENOMIC DNA]</scope>
    <source>
        <strain evidence="4 5">0125_3</strain>
    </source>
</reference>
<dbReference type="PANTHER" id="PTHR47197:SF3">
    <property type="entry name" value="DIHYDRO-HEME D1 DEHYDROGENASE"/>
    <property type="match status" value="1"/>
</dbReference>
<dbReference type="InterPro" id="IPR011045">
    <property type="entry name" value="N2O_reductase_N"/>
</dbReference>
<dbReference type="InterPro" id="IPR051200">
    <property type="entry name" value="Host-pathogen_enzymatic-act"/>
</dbReference>
<dbReference type="RefSeq" id="WP_171090322.1">
    <property type="nucleotide sequence ID" value="NZ_CP053069.1"/>
</dbReference>
<dbReference type="SUPFAM" id="SSF50974">
    <property type="entry name" value="Nitrous oxide reductase, N-terminal domain"/>
    <property type="match status" value="1"/>
</dbReference>
<dbReference type="Gene3D" id="2.130.10.10">
    <property type="entry name" value="YVTN repeat-like/Quinoprotein amine dehydrogenase"/>
    <property type="match status" value="3"/>
</dbReference>
<evidence type="ECO:0000313" key="5">
    <source>
        <dbReference type="Proteomes" id="UP000501534"/>
    </source>
</evidence>
<dbReference type="InterPro" id="IPR048433">
    <property type="entry name" value="YNCE-like_beta-prop"/>
</dbReference>